<dbReference type="InterPro" id="IPR003675">
    <property type="entry name" value="Rce1/LyrA-like_dom"/>
</dbReference>
<dbReference type="Pfam" id="PF02517">
    <property type="entry name" value="Rce1-like"/>
    <property type="match status" value="1"/>
</dbReference>
<dbReference type="GO" id="GO:0004175">
    <property type="term" value="F:endopeptidase activity"/>
    <property type="evidence" value="ECO:0007669"/>
    <property type="project" value="UniProtKB-ARBA"/>
</dbReference>
<feature type="transmembrane region" description="Helical" evidence="2">
    <location>
        <begin position="68"/>
        <end position="91"/>
    </location>
</feature>
<evidence type="ECO:0000256" key="2">
    <source>
        <dbReference type="SAM" id="Phobius"/>
    </source>
</evidence>
<sequence length="351" mass="37491">MTRFTHPLVAYAEPALRGAGVVRTVAGVALTVAFVFLFVKVARLGMAAALLGHDGAAAREASTVHSPLGVLLTLGAFLAVWPALWVVLPLVHRRPANTLFGPQGKIDWRHFRLGLAVALAVGAAAWLPLMLVDGGEIEVFPNLAGWLGLALLAAPLIFVQCAAEEMLFRGYLLQQFAARSLSIIGWSVAPSILFGFAHPTEGAWLGFSWYHFFFGLVMAAVTSRTANLGAAIGLHFGINLVNIAFVSPQELVSGLALFVVPQTVDSFAPRVAYVVMMFIGAALFMGYMDFRFLRAWRAARRAEKAEQLARGEPVDPAADGLSPLPGSFRRRARARPPAGPETGPGATVPAE</sequence>
<evidence type="ECO:0000256" key="1">
    <source>
        <dbReference type="SAM" id="MobiDB-lite"/>
    </source>
</evidence>
<evidence type="ECO:0000259" key="3">
    <source>
        <dbReference type="Pfam" id="PF02517"/>
    </source>
</evidence>
<feature type="transmembrane region" description="Helical" evidence="2">
    <location>
        <begin position="21"/>
        <end position="39"/>
    </location>
</feature>
<dbReference type="Proteomes" id="UP000199377">
    <property type="component" value="Unassembled WGS sequence"/>
</dbReference>
<feature type="transmembrane region" description="Helical" evidence="2">
    <location>
        <begin position="228"/>
        <end position="247"/>
    </location>
</feature>
<dbReference type="EMBL" id="FOQH01000014">
    <property type="protein sequence ID" value="SFJ12996.1"/>
    <property type="molecule type" value="Genomic_DNA"/>
</dbReference>
<protein>
    <recommendedName>
        <fullName evidence="3">CAAX prenyl protease 2/Lysostaphin resistance protein A-like domain-containing protein</fullName>
    </recommendedName>
</protein>
<dbReference type="GO" id="GO:0080120">
    <property type="term" value="P:CAAX-box protein maturation"/>
    <property type="evidence" value="ECO:0007669"/>
    <property type="project" value="UniProtKB-ARBA"/>
</dbReference>
<name>A0A1I3NW54_9RHOB</name>
<organism evidence="4 5">
    <name type="scientific">Albimonas pacifica</name>
    <dbReference type="NCBI Taxonomy" id="1114924"/>
    <lineage>
        <taxon>Bacteria</taxon>
        <taxon>Pseudomonadati</taxon>
        <taxon>Pseudomonadota</taxon>
        <taxon>Alphaproteobacteria</taxon>
        <taxon>Rhodobacterales</taxon>
        <taxon>Paracoccaceae</taxon>
        <taxon>Albimonas</taxon>
    </lineage>
</organism>
<dbReference type="RefSeq" id="WP_092865263.1">
    <property type="nucleotide sequence ID" value="NZ_FOQH01000014.1"/>
</dbReference>
<feature type="compositionally biased region" description="Low complexity" evidence="1">
    <location>
        <begin position="340"/>
        <end position="351"/>
    </location>
</feature>
<keyword evidence="2" id="KW-0812">Transmembrane</keyword>
<evidence type="ECO:0000313" key="5">
    <source>
        <dbReference type="Proteomes" id="UP000199377"/>
    </source>
</evidence>
<feature type="region of interest" description="Disordered" evidence="1">
    <location>
        <begin position="307"/>
        <end position="351"/>
    </location>
</feature>
<feature type="transmembrane region" description="Helical" evidence="2">
    <location>
        <begin position="143"/>
        <end position="164"/>
    </location>
</feature>
<dbReference type="AlphaFoldDB" id="A0A1I3NW54"/>
<gene>
    <name evidence="4" type="ORF">SAMN05216258_11482</name>
</gene>
<keyword evidence="5" id="KW-1185">Reference proteome</keyword>
<feature type="transmembrane region" description="Helical" evidence="2">
    <location>
        <begin position="267"/>
        <end position="287"/>
    </location>
</feature>
<feature type="transmembrane region" description="Helical" evidence="2">
    <location>
        <begin position="176"/>
        <end position="197"/>
    </location>
</feature>
<keyword evidence="2" id="KW-0472">Membrane</keyword>
<keyword evidence="2" id="KW-1133">Transmembrane helix</keyword>
<proteinExistence type="predicted"/>
<reference evidence="4 5" key="1">
    <citation type="submission" date="2016-10" db="EMBL/GenBank/DDBJ databases">
        <authorList>
            <person name="de Groot N.N."/>
        </authorList>
    </citation>
    <scope>NUCLEOTIDE SEQUENCE [LARGE SCALE GENOMIC DNA]</scope>
    <source>
        <strain evidence="4 5">CGMCC 1.11030</strain>
    </source>
</reference>
<feature type="transmembrane region" description="Helical" evidence="2">
    <location>
        <begin position="203"/>
        <end position="221"/>
    </location>
</feature>
<accession>A0A1I3NW54</accession>
<dbReference type="STRING" id="1114924.SAMN05216258_11482"/>
<feature type="transmembrane region" description="Helical" evidence="2">
    <location>
        <begin position="111"/>
        <end position="131"/>
    </location>
</feature>
<evidence type="ECO:0000313" key="4">
    <source>
        <dbReference type="EMBL" id="SFJ12996.1"/>
    </source>
</evidence>
<feature type="domain" description="CAAX prenyl protease 2/Lysostaphin resistance protein A-like" evidence="3">
    <location>
        <begin position="149"/>
        <end position="241"/>
    </location>
</feature>
<dbReference type="OrthoDB" id="7171777at2"/>